<dbReference type="RefSeq" id="XP_008816958.1">
    <property type="nucleotide sequence ID" value="XM_008818736.1"/>
</dbReference>
<protein>
    <submittedName>
        <fullName evidence="6">Acetyl CoA synthetase</fullName>
    </submittedName>
</protein>
<sequence length="1011" mass="113644">MILTKHSRKVASLRHYYSVWVGYNKNVQQAGNFKNSLNCLFKPKSIGVIGATERVGSVGNSIVKNLMKGEGTYKLYFVNRKGGKVYDRDSYKTVGDIPEQNIDLAVIAVPRNHVLGVMKDLSGKNVKAVVIVTAGFRETGSEGIKLEEQIVDVAKKNAIRIIGPNCLGIIHSYHNMNASFADNEILKGNFSLLSQSGAICSAALDMSLQHNIGFSHFISVGSMCDVQFYELVEYLFYDENTKYILLYVESIGDMNKFVAVCRKVCLYKPIILLKSGKTAKAAEAAISHTGSMVGNYEIFYASMKKLGVLVVDNFEELFNMCKILNLSSYPETNEVCVVTNAGGPGVLLVDNIMKNDGKLSDLNADLKKKLDAFLPPSWSKANPVDMLGDASPLMYKKTIEALLKDEQFKNIIILLSPQSVTEPMNTAKEIINVKEDIAKQGRLILCNYLGGVSLEESTNLLNKNSIPTFVHPEHSAQNLLKLYKNIIHIQNLYEEIPPFLADAEQNHYVNGIIYKHHFGSTVKGGYSPVGQKEGGRIQQRSRATPEGIIQNALKEQKYILNEFDSKEILQTYDIPTVPTEVFHTLEEIESNIANVSFPCAMKIYSDTITHKKDIGGVILNINSKEELIQSYKAIHESVKRHNLESEFKGVTIQTMINTNDGIELILGYYFDANFGPVLLFGSGGSYVEIFKDNVLLIPPLTYSYTHHLMKETKIYHALLGKSSRFKKCDIPRLISKIINFSDLILDLLPYINECDINPLFVSGSEIVALDARFTLRKDLTADSFQSAKRNPLYSSFAKRYPVEMVFFDGESSKKGEASQTQEEKPLQQTQQQTQLHPEEPQQKEVPSYEEATPPVHLPNEFASITRCIHPYDVKFMHAFLQNNAKELHKSTFFFTTEESIKTKLFAYELCNADYDVYNVILHLQNNKVTGLIKTEKKQHSNHCYTYATDAATFTHLIQKLHAFSSRQNCTSNFVYLKKDSPFVEKLKSMSYVLDYEQGDILCYVGATQTGQ</sequence>
<dbReference type="InterPro" id="IPR051538">
    <property type="entry name" value="Acyl-CoA_Synth/Transferase"/>
</dbReference>
<dbReference type="InterPro" id="IPR003781">
    <property type="entry name" value="CoA-bd"/>
</dbReference>
<keyword evidence="3" id="KW-0067">ATP-binding</keyword>
<dbReference type="EMBL" id="KI965471">
    <property type="protein sequence ID" value="EUD66510.1"/>
    <property type="molecule type" value="Genomic_DNA"/>
</dbReference>
<dbReference type="Gene3D" id="3.40.50.261">
    <property type="entry name" value="Succinyl-CoA synthetase domains"/>
    <property type="match status" value="2"/>
</dbReference>
<dbReference type="Pfam" id="PF13380">
    <property type="entry name" value="CoA_binding_2"/>
    <property type="match status" value="1"/>
</dbReference>
<dbReference type="InterPro" id="IPR016102">
    <property type="entry name" value="Succinyl-CoA_synth-like"/>
</dbReference>
<accession>W7A4C0</accession>
<dbReference type="Gene3D" id="3.30.1490.20">
    <property type="entry name" value="ATP-grasp fold, A domain"/>
    <property type="match status" value="1"/>
</dbReference>
<evidence type="ECO:0000256" key="1">
    <source>
        <dbReference type="ARBA" id="ARBA00022598"/>
    </source>
</evidence>
<proteinExistence type="predicted"/>
<evidence type="ECO:0000256" key="4">
    <source>
        <dbReference type="SAM" id="MobiDB-lite"/>
    </source>
</evidence>
<dbReference type="FunFam" id="3.40.50.720:FF:000512">
    <property type="entry name" value="Acetyl coenzyme A synthetase (ADP forming), alpha domain-containing protein"/>
    <property type="match status" value="1"/>
</dbReference>
<dbReference type="SUPFAM" id="SSF51735">
    <property type="entry name" value="NAD(P)-binding Rossmann-fold domains"/>
    <property type="match status" value="1"/>
</dbReference>
<feature type="compositionally biased region" description="Low complexity" evidence="4">
    <location>
        <begin position="826"/>
        <end position="835"/>
    </location>
</feature>
<evidence type="ECO:0000256" key="2">
    <source>
        <dbReference type="ARBA" id="ARBA00022741"/>
    </source>
</evidence>
<dbReference type="SMART" id="SM00881">
    <property type="entry name" value="CoA_binding"/>
    <property type="match status" value="1"/>
</dbReference>
<dbReference type="GO" id="GO:0043758">
    <property type="term" value="F:acetate-CoA ligase (ADP-forming) activity"/>
    <property type="evidence" value="ECO:0007669"/>
    <property type="project" value="InterPro"/>
</dbReference>
<evidence type="ECO:0000313" key="7">
    <source>
        <dbReference type="Proteomes" id="UP000030640"/>
    </source>
</evidence>
<dbReference type="Pfam" id="PF13549">
    <property type="entry name" value="ATP-grasp_5"/>
    <property type="match status" value="1"/>
</dbReference>
<dbReference type="Proteomes" id="UP000030640">
    <property type="component" value="Unassembled WGS sequence"/>
</dbReference>
<dbReference type="Gene3D" id="3.30.470.20">
    <property type="entry name" value="ATP-grasp fold, B domain"/>
    <property type="match status" value="1"/>
</dbReference>
<reference evidence="6 7" key="1">
    <citation type="submission" date="2013-02" db="EMBL/GenBank/DDBJ databases">
        <title>The Genome Sequence of Plasmodium inui San Antonio 1.</title>
        <authorList>
            <consortium name="The Broad Institute Genome Sequencing Platform"/>
            <consortium name="The Broad Institute Genome Sequencing Center for Infectious Disease"/>
            <person name="Neafsey D."/>
            <person name="Cheeseman I."/>
            <person name="Volkman S."/>
            <person name="Adams J."/>
            <person name="Walker B."/>
            <person name="Young S.K."/>
            <person name="Zeng Q."/>
            <person name="Gargeya S."/>
            <person name="Fitzgerald M."/>
            <person name="Haas B."/>
            <person name="Abouelleil A."/>
            <person name="Alvarado L."/>
            <person name="Arachchi H.M."/>
            <person name="Berlin A.M."/>
            <person name="Chapman S.B."/>
            <person name="Dewar J."/>
            <person name="Goldberg J."/>
            <person name="Griggs A."/>
            <person name="Gujja S."/>
            <person name="Hansen M."/>
            <person name="Howarth C."/>
            <person name="Imamovic A."/>
            <person name="Larimer J."/>
            <person name="McCowan C."/>
            <person name="Murphy C."/>
            <person name="Neiman D."/>
            <person name="Pearson M."/>
            <person name="Priest M."/>
            <person name="Roberts A."/>
            <person name="Saif S."/>
            <person name="Shea T."/>
            <person name="Sisk P."/>
            <person name="Sykes S."/>
            <person name="Wortman J."/>
            <person name="Nusbaum C."/>
            <person name="Birren B."/>
        </authorList>
    </citation>
    <scope>NUCLEOTIDE SEQUENCE [LARGE SCALE GENOMIC DNA]</scope>
    <source>
        <strain evidence="6 7">San Antonio 1</strain>
    </source>
</reference>
<evidence type="ECO:0000256" key="3">
    <source>
        <dbReference type="ARBA" id="ARBA00022840"/>
    </source>
</evidence>
<dbReference type="SUPFAM" id="SSF52210">
    <property type="entry name" value="Succinyl-CoA synthetase domains"/>
    <property type="match status" value="2"/>
</dbReference>
<dbReference type="Gene3D" id="3.40.50.720">
    <property type="entry name" value="NAD(P)-binding Rossmann-like Domain"/>
    <property type="match status" value="1"/>
</dbReference>
<dbReference type="VEuPathDB" id="PlasmoDB:C922_03144"/>
<gene>
    <name evidence="6" type="ORF">C922_03144</name>
</gene>
<dbReference type="InterPro" id="IPR013815">
    <property type="entry name" value="ATP_grasp_subdomain_1"/>
</dbReference>
<feature type="region of interest" description="Disordered" evidence="4">
    <location>
        <begin position="813"/>
        <end position="851"/>
    </location>
</feature>
<feature type="compositionally biased region" description="Basic and acidic residues" evidence="4">
    <location>
        <begin position="813"/>
        <end position="825"/>
    </location>
</feature>
<dbReference type="AlphaFoldDB" id="W7A4C0"/>
<dbReference type="GeneID" id="20038418"/>
<feature type="domain" description="CoA-binding" evidence="5">
    <location>
        <begin position="40"/>
        <end position="136"/>
    </location>
</feature>
<dbReference type="OrthoDB" id="1664372at2759"/>
<dbReference type="InterPro" id="IPR043938">
    <property type="entry name" value="Ligase_CoA_dom"/>
</dbReference>
<dbReference type="Pfam" id="PF19045">
    <property type="entry name" value="Ligase_CoA_2"/>
    <property type="match status" value="1"/>
</dbReference>
<evidence type="ECO:0000313" key="6">
    <source>
        <dbReference type="EMBL" id="EUD66510.1"/>
    </source>
</evidence>
<name>W7A4C0_9APIC</name>
<dbReference type="Pfam" id="PF13607">
    <property type="entry name" value="Succ_CoA_lig"/>
    <property type="match status" value="1"/>
</dbReference>
<keyword evidence="1" id="KW-0436">Ligase</keyword>
<keyword evidence="2" id="KW-0547">Nucleotide-binding</keyword>
<dbReference type="InterPro" id="IPR032875">
    <property type="entry name" value="Succ_CoA_lig_flav_dom"/>
</dbReference>
<evidence type="ECO:0000259" key="5">
    <source>
        <dbReference type="SMART" id="SM00881"/>
    </source>
</evidence>
<dbReference type="FunFam" id="3.40.50.261:FF:000011">
    <property type="entry name" value="Acetyl CoA synthetase, putative"/>
    <property type="match status" value="1"/>
</dbReference>
<dbReference type="SUPFAM" id="SSF56059">
    <property type="entry name" value="Glutathione synthetase ATP-binding domain-like"/>
    <property type="match status" value="1"/>
</dbReference>
<dbReference type="InterPro" id="IPR036291">
    <property type="entry name" value="NAD(P)-bd_dom_sf"/>
</dbReference>
<dbReference type="PANTHER" id="PTHR43334:SF1">
    <property type="entry name" value="3-HYDROXYPROPIONATE--COA LIGASE [ADP-FORMING]"/>
    <property type="match status" value="1"/>
</dbReference>
<dbReference type="GO" id="GO:0005524">
    <property type="term" value="F:ATP binding"/>
    <property type="evidence" value="ECO:0007669"/>
    <property type="project" value="UniProtKB-KW"/>
</dbReference>
<organism evidence="6 7">
    <name type="scientific">Plasmodium inui San Antonio 1</name>
    <dbReference type="NCBI Taxonomy" id="1237626"/>
    <lineage>
        <taxon>Eukaryota</taxon>
        <taxon>Sar</taxon>
        <taxon>Alveolata</taxon>
        <taxon>Apicomplexa</taxon>
        <taxon>Aconoidasida</taxon>
        <taxon>Haemosporida</taxon>
        <taxon>Plasmodiidae</taxon>
        <taxon>Plasmodium</taxon>
        <taxon>Plasmodium (Plasmodium)</taxon>
    </lineage>
</organism>
<dbReference type="PANTHER" id="PTHR43334">
    <property type="entry name" value="ACETATE--COA LIGASE [ADP-FORMING]"/>
    <property type="match status" value="1"/>
</dbReference>
<keyword evidence="7" id="KW-1185">Reference proteome</keyword>